<dbReference type="FunFam" id="1.20.1070.10:FF:000231">
    <property type="entry name" value="Allatostatin C receptor 1"/>
    <property type="match status" value="1"/>
</dbReference>
<evidence type="ECO:0000256" key="1">
    <source>
        <dbReference type="ARBA" id="ARBA00004651"/>
    </source>
</evidence>
<evidence type="ECO:0000256" key="12">
    <source>
        <dbReference type="RuleBase" id="RU000688"/>
    </source>
</evidence>
<dbReference type="SMART" id="SM01381">
    <property type="entry name" value="7TM_GPCR_Srsx"/>
    <property type="match status" value="1"/>
</dbReference>
<evidence type="ECO:0000256" key="11">
    <source>
        <dbReference type="ARBA" id="ARBA00023224"/>
    </source>
</evidence>
<evidence type="ECO:0000256" key="4">
    <source>
        <dbReference type="ARBA" id="ARBA00022692"/>
    </source>
</evidence>
<dbReference type="Gene3D" id="1.20.1070.10">
    <property type="entry name" value="Rhodopsin 7-helix transmembrane proteins"/>
    <property type="match status" value="1"/>
</dbReference>
<keyword evidence="16" id="KW-1185">Reference proteome</keyword>
<protein>
    <recommendedName>
        <fullName evidence="14">G-protein coupled receptors family 1 profile domain-containing protein</fullName>
    </recommendedName>
</protein>
<keyword evidence="5 13" id="KW-1133">Transmembrane helix</keyword>
<dbReference type="GO" id="GO:0004994">
    <property type="term" value="F:somatostatin receptor activity"/>
    <property type="evidence" value="ECO:0007669"/>
    <property type="project" value="InterPro"/>
</dbReference>
<dbReference type="OrthoDB" id="6076970at2759"/>
<comment type="similarity">
    <text evidence="2 12">Belongs to the G-protein coupled receptor 1 family.</text>
</comment>
<accession>A0A9J6BQ53</accession>
<dbReference type="SUPFAM" id="SSF81321">
    <property type="entry name" value="Family A G protein-coupled receptor-like"/>
    <property type="match status" value="1"/>
</dbReference>
<comment type="caution">
    <text evidence="15">The sequence shown here is derived from an EMBL/GenBank/DDBJ whole genome shotgun (WGS) entry which is preliminary data.</text>
</comment>
<feature type="transmembrane region" description="Helical" evidence="13">
    <location>
        <begin position="134"/>
        <end position="153"/>
    </location>
</feature>
<dbReference type="InterPro" id="IPR000586">
    <property type="entry name" value="Somatstn_rcpt"/>
</dbReference>
<dbReference type="GO" id="GO:0042277">
    <property type="term" value="F:peptide binding"/>
    <property type="evidence" value="ECO:0007669"/>
    <property type="project" value="TreeGrafter"/>
</dbReference>
<dbReference type="PANTHER" id="PTHR24229:SF40">
    <property type="entry name" value="ALLATOSTATIN C RECEPTOR 1-RELATED"/>
    <property type="match status" value="1"/>
</dbReference>
<keyword evidence="11 12" id="KW-0807">Transducer</keyword>
<feature type="transmembrane region" description="Helical" evidence="13">
    <location>
        <begin position="61"/>
        <end position="86"/>
    </location>
</feature>
<evidence type="ECO:0000259" key="14">
    <source>
        <dbReference type="PROSITE" id="PS50262"/>
    </source>
</evidence>
<dbReference type="InterPro" id="IPR000276">
    <property type="entry name" value="GPCR_Rhodpsn"/>
</dbReference>
<evidence type="ECO:0000256" key="6">
    <source>
        <dbReference type="ARBA" id="ARBA00023040"/>
    </source>
</evidence>
<dbReference type="InterPro" id="IPR017452">
    <property type="entry name" value="GPCR_Rhodpsn_7TM"/>
</dbReference>
<feature type="transmembrane region" description="Helical" evidence="13">
    <location>
        <begin position="98"/>
        <end position="122"/>
    </location>
</feature>
<dbReference type="PANTHER" id="PTHR24229">
    <property type="entry name" value="NEUROPEPTIDES RECEPTOR"/>
    <property type="match status" value="1"/>
</dbReference>
<evidence type="ECO:0000256" key="3">
    <source>
        <dbReference type="ARBA" id="ARBA00022475"/>
    </source>
</evidence>
<dbReference type="PROSITE" id="PS00237">
    <property type="entry name" value="G_PROTEIN_RECEP_F1_1"/>
    <property type="match status" value="1"/>
</dbReference>
<dbReference type="PROSITE" id="PS50262">
    <property type="entry name" value="G_PROTEIN_RECEP_F1_2"/>
    <property type="match status" value="1"/>
</dbReference>
<evidence type="ECO:0000256" key="13">
    <source>
        <dbReference type="SAM" id="Phobius"/>
    </source>
</evidence>
<evidence type="ECO:0000313" key="15">
    <source>
        <dbReference type="EMBL" id="KAG5671821.1"/>
    </source>
</evidence>
<keyword evidence="3" id="KW-1003">Cell membrane</keyword>
<proteinExistence type="inferred from homology"/>
<name>A0A9J6BQ53_POLVA</name>
<dbReference type="Pfam" id="PF00001">
    <property type="entry name" value="7tm_1"/>
    <property type="match status" value="1"/>
</dbReference>
<evidence type="ECO:0000256" key="7">
    <source>
        <dbReference type="ARBA" id="ARBA00023136"/>
    </source>
</evidence>
<keyword evidence="9 12" id="KW-0675">Receptor</keyword>
<keyword evidence="7 13" id="KW-0472">Membrane</keyword>
<evidence type="ECO:0000256" key="8">
    <source>
        <dbReference type="ARBA" id="ARBA00023157"/>
    </source>
</evidence>
<keyword evidence="4 12" id="KW-0812">Transmembrane</keyword>
<keyword evidence="8" id="KW-1015">Disulfide bond</keyword>
<feature type="transmembrane region" description="Helical" evidence="13">
    <location>
        <begin position="174"/>
        <end position="197"/>
    </location>
</feature>
<dbReference type="AlphaFoldDB" id="A0A9J6BQ53"/>
<feature type="domain" description="G-protein coupled receptors family 1 profile" evidence="14">
    <location>
        <begin position="77"/>
        <end position="345"/>
    </location>
</feature>
<dbReference type="PRINTS" id="PR00246">
    <property type="entry name" value="SOMATOSTATNR"/>
</dbReference>
<dbReference type="Proteomes" id="UP001107558">
    <property type="component" value="Chromosome 3"/>
</dbReference>
<evidence type="ECO:0000313" key="16">
    <source>
        <dbReference type="Proteomes" id="UP001107558"/>
    </source>
</evidence>
<reference evidence="15" key="1">
    <citation type="submission" date="2021-03" db="EMBL/GenBank/DDBJ databases">
        <title>Chromosome level genome of the anhydrobiotic midge Polypedilum vanderplanki.</title>
        <authorList>
            <person name="Yoshida Y."/>
            <person name="Kikawada T."/>
            <person name="Gusev O."/>
        </authorList>
    </citation>
    <scope>NUCLEOTIDE SEQUENCE</scope>
    <source>
        <strain evidence="15">NIAS01</strain>
        <tissue evidence="15">Whole body or cell culture</tissue>
    </source>
</reference>
<feature type="transmembrane region" description="Helical" evidence="13">
    <location>
        <begin position="324"/>
        <end position="348"/>
    </location>
</feature>
<evidence type="ECO:0000256" key="9">
    <source>
        <dbReference type="ARBA" id="ARBA00023170"/>
    </source>
</evidence>
<dbReference type="CDD" id="cd15094">
    <property type="entry name" value="7tmA_AstC_insect"/>
    <property type="match status" value="1"/>
</dbReference>
<dbReference type="PRINTS" id="PR00237">
    <property type="entry name" value="GPCRRHODOPSN"/>
</dbReference>
<organism evidence="15 16">
    <name type="scientific">Polypedilum vanderplanki</name>
    <name type="common">Sleeping chironomid midge</name>
    <dbReference type="NCBI Taxonomy" id="319348"/>
    <lineage>
        <taxon>Eukaryota</taxon>
        <taxon>Metazoa</taxon>
        <taxon>Ecdysozoa</taxon>
        <taxon>Arthropoda</taxon>
        <taxon>Hexapoda</taxon>
        <taxon>Insecta</taxon>
        <taxon>Pterygota</taxon>
        <taxon>Neoptera</taxon>
        <taxon>Endopterygota</taxon>
        <taxon>Diptera</taxon>
        <taxon>Nematocera</taxon>
        <taxon>Chironomoidea</taxon>
        <taxon>Chironomidae</taxon>
        <taxon>Chironominae</taxon>
        <taxon>Polypedilum</taxon>
        <taxon>Polypedilum</taxon>
    </lineage>
</organism>
<feature type="transmembrane region" description="Helical" evidence="13">
    <location>
        <begin position="239"/>
        <end position="263"/>
    </location>
</feature>
<dbReference type="GO" id="GO:0043005">
    <property type="term" value="C:neuron projection"/>
    <property type="evidence" value="ECO:0007669"/>
    <property type="project" value="TreeGrafter"/>
</dbReference>
<dbReference type="GO" id="GO:0005886">
    <property type="term" value="C:plasma membrane"/>
    <property type="evidence" value="ECO:0007669"/>
    <property type="project" value="UniProtKB-SubCell"/>
</dbReference>
<dbReference type="EMBL" id="JADBJN010000003">
    <property type="protein sequence ID" value="KAG5671821.1"/>
    <property type="molecule type" value="Genomic_DNA"/>
</dbReference>
<evidence type="ECO:0000256" key="5">
    <source>
        <dbReference type="ARBA" id="ARBA00022989"/>
    </source>
</evidence>
<comment type="subcellular location">
    <subcellularLocation>
        <location evidence="1">Cell membrane</location>
        <topology evidence="1">Multi-pass membrane protein</topology>
    </subcellularLocation>
</comment>
<keyword evidence="10" id="KW-0325">Glycoprotein</keyword>
<evidence type="ECO:0000256" key="10">
    <source>
        <dbReference type="ARBA" id="ARBA00023180"/>
    </source>
</evidence>
<sequence>MNTFEDSATRSFFYDGPSFDFLMSSDFPNTSSITYQNNDPHGNETMFMSCHSGGPNNLGRYISMILFTVVCIVGLFGNSLVIYVVLRFSKMKTVTNLYILNLALADEFFLIGVPTLIYTMQVGEWIFGEQLCKLYMISTSITQFTSSIFLVIMSADRFIAVCHPISSPRFRTPLVSKIVSLIAWCLSVIMMLPIILYSTTIPRPDGKKTCNIVWPTSNTRSNGTSSEEDGLIEPNGSTFTLYTFTMGFAIPLCLILIFYYLVLRKLRTVGPKTKSKEKKRSHRKVTKLVLTVIAVYILCWTPYWVSQMALINSSPEVCQSKLEITIFILVGCLGYSNSSMNPVLYAFLSDNFKKSFMKAFTCAKTKEINAQLQAENSFFPRFGRNRNSECISSKPTTNLIVNANSQITSTKLASTKLGNTVESILDATENGHTTTATNGHQLNNINKLCIKTSDEESDDEQEMQDKHDESICIINPSNGTHHSKPPVLHTDL</sequence>
<evidence type="ECO:0000256" key="2">
    <source>
        <dbReference type="ARBA" id="ARBA00010663"/>
    </source>
</evidence>
<keyword evidence="6 12" id="KW-0297">G-protein coupled receptor</keyword>
<gene>
    <name evidence="15" type="ORF">PVAND_001996</name>
</gene>
<feature type="transmembrane region" description="Helical" evidence="13">
    <location>
        <begin position="284"/>
        <end position="304"/>
    </location>
</feature>